<dbReference type="SUPFAM" id="SSF55166">
    <property type="entry name" value="Hedgehog/DD-peptidase"/>
    <property type="match status" value="1"/>
</dbReference>
<feature type="domain" description="Peptidase M15A C-terminal" evidence="1">
    <location>
        <begin position="7"/>
        <end position="112"/>
    </location>
</feature>
<proteinExistence type="predicted"/>
<accession>A0A0F9W016</accession>
<evidence type="ECO:0000259" key="1">
    <source>
        <dbReference type="Pfam" id="PF08291"/>
    </source>
</evidence>
<reference evidence="2" key="1">
    <citation type="journal article" date="2015" name="Nature">
        <title>Complex archaea that bridge the gap between prokaryotes and eukaryotes.</title>
        <authorList>
            <person name="Spang A."/>
            <person name="Saw J.H."/>
            <person name="Jorgensen S.L."/>
            <person name="Zaremba-Niedzwiedzka K."/>
            <person name="Martijn J."/>
            <person name="Lind A.E."/>
            <person name="van Eijk R."/>
            <person name="Schleper C."/>
            <person name="Guy L."/>
            <person name="Ettema T.J."/>
        </authorList>
    </citation>
    <scope>NUCLEOTIDE SEQUENCE</scope>
</reference>
<name>A0A0F9W016_9ZZZZ</name>
<dbReference type="Pfam" id="PF08291">
    <property type="entry name" value="Peptidase_M15_3"/>
    <property type="match status" value="1"/>
</dbReference>
<gene>
    <name evidence="2" type="ORF">LCGC14_0344820</name>
</gene>
<dbReference type="InterPro" id="IPR013230">
    <property type="entry name" value="Peptidase_M15A_C"/>
</dbReference>
<evidence type="ECO:0000313" key="2">
    <source>
        <dbReference type="EMBL" id="KKN79006.1"/>
    </source>
</evidence>
<sequence>MGDLSDHFDTSEFACSCGCGYGTRPGDVSSELLNLLERMREEYGPIHIKSGNRCATYNASPVVRGVVNSAHTIGQAADLHISGGKDRRKMLDLAVLCWASGIGVAKSFIHIDVSEDGVLPRPGAWSY</sequence>
<dbReference type="InterPro" id="IPR009045">
    <property type="entry name" value="Zn_M74/Hedgehog-like"/>
</dbReference>
<dbReference type="Gene3D" id="3.30.1380.10">
    <property type="match status" value="1"/>
</dbReference>
<comment type="caution">
    <text evidence="2">The sequence shown here is derived from an EMBL/GenBank/DDBJ whole genome shotgun (WGS) entry which is preliminary data.</text>
</comment>
<dbReference type="EMBL" id="LAZR01000254">
    <property type="protein sequence ID" value="KKN79006.1"/>
    <property type="molecule type" value="Genomic_DNA"/>
</dbReference>
<protein>
    <recommendedName>
        <fullName evidence="1">Peptidase M15A C-terminal domain-containing protein</fullName>
    </recommendedName>
</protein>
<organism evidence="2">
    <name type="scientific">marine sediment metagenome</name>
    <dbReference type="NCBI Taxonomy" id="412755"/>
    <lineage>
        <taxon>unclassified sequences</taxon>
        <taxon>metagenomes</taxon>
        <taxon>ecological metagenomes</taxon>
    </lineage>
</organism>
<dbReference type="AlphaFoldDB" id="A0A0F9W016"/>